<dbReference type="OrthoDB" id="241975at2"/>
<dbReference type="RefSeq" id="WP_068853238.1">
    <property type="nucleotide sequence ID" value="NZ_LYDR01000158.1"/>
</dbReference>
<dbReference type="InterPro" id="IPR038765">
    <property type="entry name" value="Papain-like_cys_pep_sf"/>
</dbReference>
<dbReference type="Gene3D" id="3.90.70.10">
    <property type="entry name" value="Cysteine proteinases"/>
    <property type="match status" value="1"/>
</dbReference>
<comment type="caution">
    <text evidence="2">The sequence shown here is derived from an EMBL/GenBank/DDBJ whole genome shotgun (WGS) entry which is preliminary data.</text>
</comment>
<dbReference type="EMBL" id="LYDR01000158">
    <property type="protein sequence ID" value="ODA28072.1"/>
    <property type="molecule type" value="Genomic_DNA"/>
</dbReference>
<evidence type="ECO:0000313" key="2">
    <source>
        <dbReference type="EMBL" id="ODA28072.1"/>
    </source>
</evidence>
<proteinExistence type="predicted"/>
<gene>
    <name evidence="2" type="ORF">A6X21_14520</name>
</gene>
<dbReference type="Proteomes" id="UP000094828">
    <property type="component" value="Unassembled WGS sequence"/>
</dbReference>
<feature type="region of interest" description="Disordered" evidence="1">
    <location>
        <begin position="33"/>
        <end position="53"/>
    </location>
</feature>
<evidence type="ECO:0000313" key="3">
    <source>
        <dbReference type="Proteomes" id="UP000094828"/>
    </source>
</evidence>
<accession>A0A1C3E497</accession>
<keyword evidence="3" id="KW-1185">Reference proteome</keyword>
<evidence type="ECO:0000256" key="1">
    <source>
        <dbReference type="SAM" id="MobiDB-lite"/>
    </source>
</evidence>
<name>A0A1C3E497_9PLAN</name>
<dbReference type="SUPFAM" id="SSF54001">
    <property type="entry name" value="Cysteine proteinases"/>
    <property type="match status" value="1"/>
</dbReference>
<dbReference type="STRING" id="1841610.A6X21_14520"/>
<reference evidence="2 3" key="1">
    <citation type="submission" date="2016-05" db="EMBL/GenBank/DDBJ databases">
        <title>Genomic and physiological characterization of Planctopirus sp. isolated from fresh water lake.</title>
        <authorList>
            <person name="Subhash Y."/>
            <person name="Ramana C."/>
        </authorList>
    </citation>
    <scope>NUCLEOTIDE SEQUENCE [LARGE SCALE GENOMIC DNA]</scope>
    <source>
        <strain evidence="2 3">JC280</strain>
    </source>
</reference>
<organism evidence="2 3">
    <name type="scientific">Planctopirus hydrillae</name>
    <dbReference type="NCBI Taxonomy" id="1841610"/>
    <lineage>
        <taxon>Bacteria</taxon>
        <taxon>Pseudomonadati</taxon>
        <taxon>Planctomycetota</taxon>
        <taxon>Planctomycetia</taxon>
        <taxon>Planctomycetales</taxon>
        <taxon>Planctomycetaceae</taxon>
        <taxon>Planctopirus</taxon>
    </lineage>
</organism>
<dbReference type="AlphaFoldDB" id="A0A1C3E497"/>
<protein>
    <submittedName>
        <fullName evidence="2">Uncharacterized protein</fullName>
    </submittedName>
</protein>
<feature type="compositionally biased region" description="Pro residues" evidence="1">
    <location>
        <begin position="33"/>
        <end position="43"/>
    </location>
</feature>
<sequence>MQWKLWLRVLLAILSICGVLCVAVVVMPPNPAGPAAEPAPPVEIRPDAGPDQNLGLPDDFAEVDAATNDALFPMPFAAEGDENLERHQSANARLYRAAVKVSTPSKPVGQQFPAMFQETGDCVSQGFCNAYKLRLSVQVASGRPQRVIDPFPPYTYGATRVLVDGPKLPCRRAGAYPSSAIKAFREFGVVTAEEAGVPYSGRLADDWGCNGPPARLIALGKQRTGDAYPIRSAAEAAAALDNGYPLTLSTTWRPDAGREIDGRIVCRRGGNWAHQMAVIGFDGAVSDKLERKYFLIWNSHGAQAHKKPLGDEPQGSFWVTWPEFDRICQSSTLYAINDATGFPADDLDWSLFDRLKE</sequence>